<accession>A0A8J7I8J9</accession>
<name>A0A8J7I8J9_9NOST</name>
<organism evidence="2 3">
    <name type="scientific">Dendronalium phyllosphericum CENA369</name>
    <dbReference type="NCBI Taxonomy" id="1725256"/>
    <lineage>
        <taxon>Bacteria</taxon>
        <taxon>Bacillati</taxon>
        <taxon>Cyanobacteriota</taxon>
        <taxon>Cyanophyceae</taxon>
        <taxon>Nostocales</taxon>
        <taxon>Nostocaceae</taxon>
        <taxon>Dendronalium</taxon>
        <taxon>Dendronalium phyllosphericum</taxon>
    </lineage>
</organism>
<dbReference type="EMBL" id="JAECZA010000314">
    <property type="protein sequence ID" value="MBH8578145.1"/>
    <property type="molecule type" value="Genomic_DNA"/>
</dbReference>
<evidence type="ECO:0000313" key="2">
    <source>
        <dbReference type="EMBL" id="MBH8578145.1"/>
    </source>
</evidence>
<dbReference type="AlphaFoldDB" id="A0A8J7I8J9"/>
<reference evidence="2 3" key="1">
    <citation type="journal article" date="2021" name="Int. J. Syst. Evol. Microbiol.">
        <title>Amazonocrinis nigriterrae gen. nov., sp. nov., Atlanticothrix silvestris gen. nov., sp. nov. and Dendronalium phyllosphericum gen. nov., sp. nov., nostocacean cyanobacteria from Brazilian environments.</title>
        <authorList>
            <person name="Alvarenga D.O."/>
            <person name="Andreote A.P.D."/>
            <person name="Branco L.H.Z."/>
            <person name="Delbaje E."/>
            <person name="Cruz R.B."/>
            <person name="Varani A.M."/>
            <person name="Fiore M.F."/>
        </authorList>
    </citation>
    <scope>NUCLEOTIDE SEQUENCE [LARGE SCALE GENOMIC DNA]</scope>
    <source>
        <strain evidence="2 3">CENA369</strain>
    </source>
</reference>
<dbReference type="Proteomes" id="UP000662314">
    <property type="component" value="Unassembled WGS sequence"/>
</dbReference>
<protein>
    <submittedName>
        <fullName evidence="2">Uncharacterized protein</fullName>
    </submittedName>
</protein>
<sequence>MNLENKQNIDEIINHFIVSNNGKIDDTVLNNLIEIKKLALEEQKNQNEQEIKREENLIKAKQNRFPNSILSNPTTTAVVAALAGFLTSSIVAFIQGSSNLQLEELKFQSELITNATKPDDKNKRIELLQFNIDAGLIKDPYIISKLDYIIKSGNVPQSSVTTIDPNQYILPNDFSIPTVNDFIGSPGCYIAAYSHQKEMSASSVGGDIYVMGQVRVPGHYEGRICQPKGYEGQNISRLDYFKELFDQKLPKVCINKSCWAGGDTGGFVGR</sequence>
<feature type="coiled-coil region" evidence="1">
    <location>
        <begin position="30"/>
        <end position="64"/>
    </location>
</feature>
<evidence type="ECO:0000256" key="1">
    <source>
        <dbReference type="SAM" id="Coils"/>
    </source>
</evidence>
<evidence type="ECO:0000313" key="3">
    <source>
        <dbReference type="Proteomes" id="UP000662314"/>
    </source>
</evidence>
<dbReference type="RefSeq" id="WP_214436817.1">
    <property type="nucleotide sequence ID" value="NZ_CAWPUQ010000253.1"/>
</dbReference>
<gene>
    <name evidence="2" type="ORF">I8752_35415</name>
</gene>
<comment type="caution">
    <text evidence="2">The sequence shown here is derived from an EMBL/GenBank/DDBJ whole genome shotgun (WGS) entry which is preliminary data.</text>
</comment>
<keyword evidence="1" id="KW-0175">Coiled coil</keyword>
<keyword evidence="3" id="KW-1185">Reference proteome</keyword>
<proteinExistence type="predicted"/>